<reference evidence="2 3" key="1">
    <citation type="submission" date="2014-06" db="EMBL/GenBank/DDBJ databases">
        <title>Evolutionary Origins and Diversification of the Mycorrhizal Mutualists.</title>
        <authorList>
            <consortium name="DOE Joint Genome Institute"/>
            <consortium name="Mycorrhizal Genomics Consortium"/>
            <person name="Kohler A."/>
            <person name="Kuo A."/>
            <person name="Nagy L.G."/>
            <person name="Floudas D."/>
            <person name="Copeland A."/>
            <person name="Barry K.W."/>
            <person name="Cichocki N."/>
            <person name="Veneault-Fourrey C."/>
            <person name="LaButti K."/>
            <person name="Lindquist E.A."/>
            <person name="Lipzen A."/>
            <person name="Lundell T."/>
            <person name="Morin E."/>
            <person name="Murat C."/>
            <person name="Riley R."/>
            <person name="Ohm R."/>
            <person name="Sun H."/>
            <person name="Tunlid A."/>
            <person name="Henrissat B."/>
            <person name="Grigoriev I.V."/>
            <person name="Hibbett D.S."/>
            <person name="Martin F."/>
        </authorList>
    </citation>
    <scope>NUCLEOTIDE SEQUENCE [LARGE SCALE GENOMIC DNA]</scope>
    <source>
        <strain evidence="2 3">SS14</strain>
    </source>
</reference>
<protein>
    <submittedName>
        <fullName evidence="2">Uncharacterized protein</fullName>
    </submittedName>
</protein>
<dbReference type="PANTHER" id="PTHR31912">
    <property type="entry name" value="IP13529P"/>
    <property type="match status" value="1"/>
</dbReference>
<name>A0A0C9VQS1_SPHS4</name>
<dbReference type="EMBL" id="KN837143">
    <property type="protein sequence ID" value="KIJ40620.1"/>
    <property type="molecule type" value="Genomic_DNA"/>
</dbReference>
<proteinExistence type="predicted"/>
<evidence type="ECO:0000313" key="2">
    <source>
        <dbReference type="EMBL" id="KIJ40620.1"/>
    </source>
</evidence>
<dbReference type="OrthoDB" id="2246127at2759"/>
<accession>A0A0C9VQS1</accession>
<gene>
    <name evidence="2" type="ORF">M422DRAFT_256592</name>
</gene>
<keyword evidence="3" id="KW-1185">Reference proteome</keyword>
<evidence type="ECO:0000313" key="3">
    <source>
        <dbReference type="Proteomes" id="UP000054279"/>
    </source>
</evidence>
<feature type="region of interest" description="Disordered" evidence="1">
    <location>
        <begin position="894"/>
        <end position="913"/>
    </location>
</feature>
<dbReference type="HOGENOM" id="CLU_004591_2_1_1"/>
<organism evidence="2 3">
    <name type="scientific">Sphaerobolus stellatus (strain SS14)</name>
    <dbReference type="NCBI Taxonomy" id="990650"/>
    <lineage>
        <taxon>Eukaryota</taxon>
        <taxon>Fungi</taxon>
        <taxon>Dikarya</taxon>
        <taxon>Basidiomycota</taxon>
        <taxon>Agaricomycotina</taxon>
        <taxon>Agaricomycetes</taxon>
        <taxon>Phallomycetidae</taxon>
        <taxon>Geastrales</taxon>
        <taxon>Sphaerobolaceae</taxon>
        <taxon>Sphaerobolus</taxon>
    </lineage>
</organism>
<feature type="region of interest" description="Disordered" evidence="1">
    <location>
        <begin position="260"/>
        <end position="312"/>
    </location>
</feature>
<evidence type="ECO:0000256" key="1">
    <source>
        <dbReference type="SAM" id="MobiDB-lite"/>
    </source>
</evidence>
<dbReference type="AlphaFoldDB" id="A0A0C9VQS1"/>
<sequence>MDDDSLTPMIRVGSQDFFIFEPALVEGSKAVIPHRFFLRDGKMQMLAWPLEEDKEGKGWVVRKDKDMEMPCSQLMVSWLDFVASYQNRGLTDPRIILGVRTSGLPSLLHWKETTPAEGNRWRKKANGCQVLTFPMWLYCDDTSGNSSKKWNKHNSFLFTAAGLPRKHVQREFNVHFLSTSNIAPPLEMLDGIVDQLEEAQDKGVWAWDCENKSLVLLVPCVFALLSDNPMQSEMACQCGLMAKFFCRICIVKSHDNADKEKEVSPLHPGPIDTSASSAGSDGGSGAGSDVESDASVGGTPGKGRKKKVETKEEMIERVTRFMQKATPHKPCNTQEQLNSMLKEATEVGGKTRSAAIGTKHGVKDTYLGYFIDRIYSSYENLKGTVRKAKAIEAMMKTFPKCIYSPVWCIKDLDPHADTPVEILHVILLGFVKYFWCDAVSRCKDKDKAVLMARLASASVEGLGIPPLAGKTLVTYAGSLTGRDFRALAQIAPFCLHDLVPEACVETWLALSRLVPLVWQPEIEDIDAHIKHLEVAIDHFLNCAVNWTPRWFNKPKFLLLHLPNHIHRFGPASLFATEGFESFNAVIRGFSIHSNRQAPSRDIGRGFAHGNHLRHMLSGGFFLPNFGETIPTVNKVQPSTEGWRSIAPRPEILMRLRNFALEMFGMPIDDAQNQVGRCEGLSPEREWQGLQANKANMNWMPPQATGTRYRAAKKFILKNRDACKNGSWIIYEFKDQIDGTTNYHLGQVREIVNIVKPGINDINNTADYVLLQTAGCDQYHPKYKMPRITLQPTLLFIPFEFAKCTVNVQHNCLDNNCTIDYIHTVMQEREQSEEREMRLQHVKPRDLILNTGQMRDSQFVQFFQTPPILLNRSEAILHGVVLEIQVAKTRQAQDAGFSSTVGKSKGKGKVVEPQPIPQSNLRQFVFMNNLSN</sequence>
<dbReference type="Proteomes" id="UP000054279">
    <property type="component" value="Unassembled WGS sequence"/>
</dbReference>
<dbReference type="PANTHER" id="PTHR31912:SF34">
    <property type="entry name" value="NOTOCHORD-RELATED PROTEIN"/>
    <property type="match status" value="1"/>
</dbReference>